<dbReference type="InterPro" id="IPR011009">
    <property type="entry name" value="Kinase-like_dom_sf"/>
</dbReference>
<gene>
    <name evidence="2" type="ORF">PRK78_001304</name>
</gene>
<dbReference type="EMBL" id="CP120627">
    <property type="protein sequence ID" value="WEW55870.1"/>
    <property type="molecule type" value="Genomic_DNA"/>
</dbReference>
<protein>
    <recommendedName>
        <fullName evidence="1">Aminoglycoside phosphotransferase domain-containing protein</fullName>
    </recommendedName>
</protein>
<accession>A0AAF0IFD3</accession>
<dbReference type="Proteomes" id="UP001219355">
    <property type="component" value="Chromosome 1"/>
</dbReference>
<dbReference type="Gene3D" id="3.90.1200.10">
    <property type="match status" value="1"/>
</dbReference>
<dbReference type="InterPro" id="IPR051678">
    <property type="entry name" value="AGP_Transferase"/>
</dbReference>
<dbReference type="CDD" id="cd05120">
    <property type="entry name" value="APH_ChoK_like"/>
    <property type="match status" value="1"/>
</dbReference>
<evidence type="ECO:0000313" key="3">
    <source>
        <dbReference type="Proteomes" id="UP001219355"/>
    </source>
</evidence>
<dbReference type="InterPro" id="IPR002575">
    <property type="entry name" value="Aminoglycoside_PTrfase"/>
</dbReference>
<dbReference type="Pfam" id="PF01636">
    <property type="entry name" value="APH"/>
    <property type="match status" value="1"/>
</dbReference>
<feature type="domain" description="Aminoglycoside phosphotransferase" evidence="1">
    <location>
        <begin position="41"/>
        <end position="237"/>
    </location>
</feature>
<reference evidence="2" key="1">
    <citation type="submission" date="2023-03" db="EMBL/GenBank/DDBJ databases">
        <title>Emydomyces testavorans Genome Sequence.</title>
        <authorList>
            <person name="Hoyer L."/>
        </authorList>
    </citation>
    <scope>NUCLEOTIDE SEQUENCE</scope>
    <source>
        <strain evidence="2">16-2883</strain>
    </source>
</reference>
<dbReference type="AlphaFoldDB" id="A0AAF0IFD3"/>
<sequence length="270" mass="31297">MPTCNLKPSRDSKRRIRISDLSPADKVVADSFIQIYRFEDRKVAKVCQPAQLAQAKAMQYVREKTSLPVPEVYDAYIDEYANRGVVIMEYVEGDVLQDVWADLTAEQQCSIVAQLKGYMEELRTLKGIFIGPVDGSPGYDPTFETEEPFGPFKTESEFNEGLIKVMKMSRDSIWVEHVADFLRALPQHNIVFTHADLAPRNILVRKDQIVAFLDWEMAGFYPEYWEYVKALFYPDWESKWIKDNAVLKFLQPWPLEHAVLLHVQQIVQGW</sequence>
<evidence type="ECO:0000313" key="2">
    <source>
        <dbReference type="EMBL" id="WEW55870.1"/>
    </source>
</evidence>
<organism evidence="2 3">
    <name type="scientific">Emydomyces testavorans</name>
    <dbReference type="NCBI Taxonomy" id="2070801"/>
    <lineage>
        <taxon>Eukaryota</taxon>
        <taxon>Fungi</taxon>
        <taxon>Dikarya</taxon>
        <taxon>Ascomycota</taxon>
        <taxon>Pezizomycotina</taxon>
        <taxon>Eurotiomycetes</taxon>
        <taxon>Eurotiomycetidae</taxon>
        <taxon>Onygenales</taxon>
        <taxon>Nannizziopsiaceae</taxon>
        <taxon>Emydomyces</taxon>
    </lineage>
</organism>
<dbReference type="PANTHER" id="PTHR21310">
    <property type="entry name" value="AMINOGLYCOSIDE PHOSPHOTRANSFERASE-RELATED-RELATED"/>
    <property type="match status" value="1"/>
</dbReference>
<name>A0AAF0IFD3_9EURO</name>
<evidence type="ECO:0000259" key="1">
    <source>
        <dbReference type="Pfam" id="PF01636"/>
    </source>
</evidence>
<dbReference type="SUPFAM" id="SSF56112">
    <property type="entry name" value="Protein kinase-like (PK-like)"/>
    <property type="match status" value="1"/>
</dbReference>
<proteinExistence type="predicted"/>
<dbReference type="PANTHER" id="PTHR21310:SF58">
    <property type="entry name" value="AMINOGLYCOSIDE PHOSPHOTRANSFERASE DOMAIN-CONTAINING PROTEIN"/>
    <property type="match status" value="1"/>
</dbReference>
<keyword evidence="3" id="KW-1185">Reference proteome</keyword>